<keyword evidence="2" id="KW-1185">Reference proteome</keyword>
<evidence type="ECO:0000313" key="2">
    <source>
        <dbReference type="Proteomes" id="UP000219281"/>
    </source>
</evidence>
<protein>
    <submittedName>
        <fullName evidence="1">Uncharacterized protein</fullName>
    </submittedName>
</protein>
<evidence type="ECO:0000313" key="1">
    <source>
        <dbReference type="EMBL" id="SOD14202.1"/>
    </source>
</evidence>
<dbReference type="EMBL" id="OCMT01000002">
    <property type="protein sequence ID" value="SOD14202.1"/>
    <property type="molecule type" value="Genomic_DNA"/>
</dbReference>
<proteinExistence type="predicted"/>
<organism evidence="1 2">
    <name type="scientific">Pedobacter xixiisoli</name>
    <dbReference type="NCBI Taxonomy" id="1476464"/>
    <lineage>
        <taxon>Bacteria</taxon>
        <taxon>Pseudomonadati</taxon>
        <taxon>Bacteroidota</taxon>
        <taxon>Sphingobacteriia</taxon>
        <taxon>Sphingobacteriales</taxon>
        <taxon>Sphingobacteriaceae</taxon>
        <taxon>Pedobacter</taxon>
    </lineage>
</organism>
<name>A0A285ZX19_9SPHI</name>
<dbReference type="AlphaFoldDB" id="A0A285ZX19"/>
<dbReference type="Proteomes" id="UP000219281">
    <property type="component" value="Unassembled WGS sequence"/>
</dbReference>
<gene>
    <name evidence="1" type="ORF">SAMN06297358_1455</name>
</gene>
<accession>A0A285ZX19</accession>
<reference evidence="2" key="1">
    <citation type="submission" date="2017-09" db="EMBL/GenBank/DDBJ databases">
        <authorList>
            <person name="Varghese N."/>
            <person name="Submissions S."/>
        </authorList>
    </citation>
    <scope>NUCLEOTIDE SEQUENCE [LARGE SCALE GENOMIC DNA]</scope>
    <source>
        <strain evidence="2">CGMCC 1.12803</strain>
    </source>
</reference>
<sequence>MKSIGLNNNLIFSIEPLVNSVRLIVSEVDHEIACRKETIKNLNSFLEGDNENIFKGRLQLSKLDQDIEIIINKIPIGKIPLYSFSKLLNEA</sequence>